<gene>
    <name evidence="3" type="ORF">KBJ98_14295</name>
</gene>
<comment type="caution">
    <text evidence="3">The sequence shown here is derived from an EMBL/GenBank/DDBJ whole genome shotgun (WGS) entry which is preliminary data.</text>
</comment>
<keyword evidence="1" id="KW-0597">Phosphoprotein</keyword>
<keyword evidence="4" id="KW-1185">Reference proteome</keyword>
<dbReference type="PANTHER" id="PTHR44520">
    <property type="entry name" value="RESPONSE REGULATOR RCP1-RELATED"/>
    <property type="match status" value="1"/>
</dbReference>
<dbReference type="Proteomes" id="UP000679008">
    <property type="component" value="Unassembled WGS sequence"/>
</dbReference>
<proteinExistence type="predicted"/>
<reference evidence="3 4" key="1">
    <citation type="submission" date="2021-04" db="EMBL/GenBank/DDBJ databases">
        <title>Description of novel Flavobacterium sp. F-328.</title>
        <authorList>
            <person name="Saticioglu I.B."/>
        </authorList>
    </citation>
    <scope>NUCLEOTIDE SEQUENCE [LARGE SCALE GENOMIC DNA]</scope>
    <source>
        <strain evidence="3 4">F-328</strain>
    </source>
</reference>
<dbReference type="SUPFAM" id="SSF52172">
    <property type="entry name" value="CheY-like"/>
    <property type="match status" value="1"/>
</dbReference>
<evidence type="ECO:0000313" key="3">
    <source>
        <dbReference type="EMBL" id="MBQ0909880.1"/>
    </source>
</evidence>
<evidence type="ECO:0000259" key="2">
    <source>
        <dbReference type="PROSITE" id="PS50110"/>
    </source>
</evidence>
<feature type="domain" description="Response regulatory" evidence="2">
    <location>
        <begin position="6"/>
        <end position="132"/>
    </location>
</feature>
<accession>A0ABS5D766</accession>
<dbReference type="InterPro" id="IPR011006">
    <property type="entry name" value="CheY-like_superfamily"/>
</dbReference>
<organism evidence="3 4">
    <name type="scientific">Flavobacterium erciyesense</name>
    <dbReference type="NCBI Taxonomy" id="2825842"/>
    <lineage>
        <taxon>Bacteria</taxon>
        <taxon>Pseudomonadati</taxon>
        <taxon>Bacteroidota</taxon>
        <taxon>Flavobacteriia</taxon>
        <taxon>Flavobacteriales</taxon>
        <taxon>Flavobacteriaceae</taxon>
        <taxon>Flavobacterium</taxon>
    </lineage>
</organism>
<dbReference type="Pfam" id="PF00072">
    <property type="entry name" value="Response_reg"/>
    <property type="match status" value="1"/>
</dbReference>
<dbReference type="PANTHER" id="PTHR44520:SF2">
    <property type="entry name" value="RESPONSE REGULATOR RCP1"/>
    <property type="match status" value="1"/>
</dbReference>
<dbReference type="RefSeq" id="WP_210791655.1">
    <property type="nucleotide sequence ID" value="NZ_JAGPXB010000018.1"/>
</dbReference>
<protein>
    <submittedName>
        <fullName evidence="3">Response regulator</fullName>
    </submittedName>
</protein>
<sequence length="135" mass="15750">MKQNYKILIIDDNVIDQIVTRQLLKKHLNLSEIHVVSSGQQGLDWLRNFKNEVHKPLVILLDIKMPQMDGFEFLEVYKKLDKELTSQIIIFMLSSTLDPLDKKRAKTNIYVKKLLCKPLAIDELCSLLENESKKL</sequence>
<evidence type="ECO:0000313" key="4">
    <source>
        <dbReference type="Proteomes" id="UP000679008"/>
    </source>
</evidence>
<dbReference type="Gene3D" id="3.40.50.2300">
    <property type="match status" value="1"/>
</dbReference>
<name>A0ABS5D766_9FLAO</name>
<dbReference type="InterPro" id="IPR052893">
    <property type="entry name" value="TCS_response_regulator"/>
</dbReference>
<dbReference type="InterPro" id="IPR001789">
    <property type="entry name" value="Sig_transdc_resp-reg_receiver"/>
</dbReference>
<feature type="modified residue" description="4-aspartylphosphate" evidence="1">
    <location>
        <position position="62"/>
    </location>
</feature>
<dbReference type="SMART" id="SM00448">
    <property type="entry name" value="REC"/>
    <property type="match status" value="1"/>
</dbReference>
<dbReference type="EMBL" id="JAGPXB010000018">
    <property type="protein sequence ID" value="MBQ0909880.1"/>
    <property type="molecule type" value="Genomic_DNA"/>
</dbReference>
<dbReference type="PROSITE" id="PS50110">
    <property type="entry name" value="RESPONSE_REGULATORY"/>
    <property type="match status" value="1"/>
</dbReference>
<evidence type="ECO:0000256" key="1">
    <source>
        <dbReference type="PROSITE-ProRule" id="PRU00169"/>
    </source>
</evidence>